<keyword evidence="2" id="KW-1185">Reference proteome</keyword>
<reference evidence="1 2" key="1">
    <citation type="submission" date="2023-07" db="EMBL/GenBank/DDBJ databases">
        <title>Sorghum-associated microbial communities from plants grown in Nebraska, USA.</title>
        <authorList>
            <person name="Schachtman D."/>
        </authorList>
    </citation>
    <scope>NUCLEOTIDE SEQUENCE [LARGE SCALE GENOMIC DNA]</scope>
    <source>
        <strain evidence="1 2">4099</strain>
    </source>
</reference>
<name>A0ABU1XVE3_9GAMM</name>
<evidence type="ECO:0000313" key="1">
    <source>
        <dbReference type="EMBL" id="MDR7192722.1"/>
    </source>
</evidence>
<comment type="caution">
    <text evidence="1">The sequence shown here is derived from an EMBL/GenBank/DDBJ whole genome shotgun (WGS) entry which is preliminary data.</text>
</comment>
<protein>
    <submittedName>
        <fullName evidence="1">Uncharacterized protein</fullName>
    </submittedName>
</protein>
<proteinExistence type="predicted"/>
<dbReference type="EMBL" id="JAVDWO010000005">
    <property type="protein sequence ID" value="MDR7192722.1"/>
    <property type="molecule type" value="Genomic_DNA"/>
</dbReference>
<sequence>MIVIRESGDGRYEVYAKGHHWEAFPGPLGAILTAQGLAERIAPECGGDVLIETPWGSKLIRTSCSSPVVTEPTEAPAA</sequence>
<dbReference type="RefSeq" id="WP_310234030.1">
    <property type="nucleotide sequence ID" value="NZ_JAVDWO010000005.1"/>
</dbReference>
<dbReference type="Proteomes" id="UP001256588">
    <property type="component" value="Unassembled WGS sequence"/>
</dbReference>
<gene>
    <name evidence="1" type="ORF">J2W68_001438</name>
</gene>
<organism evidence="1 2">
    <name type="scientific">Luteimonas terrae</name>
    <dbReference type="NCBI Taxonomy" id="1530191"/>
    <lineage>
        <taxon>Bacteria</taxon>
        <taxon>Pseudomonadati</taxon>
        <taxon>Pseudomonadota</taxon>
        <taxon>Gammaproteobacteria</taxon>
        <taxon>Lysobacterales</taxon>
        <taxon>Lysobacteraceae</taxon>
        <taxon>Luteimonas</taxon>
    </lineage>
</organism>
<accession>A0ABU1XVE3</accession>
<evidence type="ECO:0000313" key="2">
    <source>
        <dbReference type="Proteomes" id="UP001256588"/>
    </source>
</evidence>